<dbReference type="Proteomes" id="UP001321492">
    <property type="component" value="Unassembled WGS sequence"/>
</dbReference>
<dbReference type="Pfam" id="PF06170">
    <property type="entry name" value="DUF983"/>
    <property type="match status" value="1"/>
</dbReference>
<evidence type="ECO:0000313" key="2">
    <source>
        <dbReference type="EMBL" id="MDJ1157198.1"/>
    </source>
</evidence>
<name>A0ABT7ACV3_9HYPH</name>
<evidence type="ECO:0000256" key="1">
    <source>
        <dbReference type="SAM" id="Phobius"/>
    </source>
</evidence>
<dbReference type="InterPro" id="IPR009325">
    <property type="entry name" value="DUF983"/>
</dbReference>
<keyword evidence="1" id="KW-1133">Transmembrane helix</keyword>
<protein>
    <submittedName>
        <fullName evidence="2">DUF983 domain-containing protein</fullName>
    </submittedName>
</protein>
<organism evidence="2 3">
    <name type="scientific">Chelatococcus albus</name>
    <dbReference type="NCBI Taxonomy" id="3047466"/>
    <lineage>
        <taxon>Bacteria</taxon>
        <taxon>Pseudomonadati</taxon>
        <taxon>Pseudomonadota</taxon>
        <taxon>Alphaproteobacteria</taxon>
        <taxon>Hyphomicrobiales</taxon>
        <taxon>Chelatococcaceae</taxon>
        <taxon>Chelatococcus</taxon>
    </lineage>
</organism>
<sequence>MGPTGRLSVTAGAGTEAPRDWWTAVRRGLACRCPACGRGRVFGRFLKVEPQCAACGEELHHHRADDLPPYLVITIVGHIVAGGILAVETAVELPIWQHMVVWPLLTLALCFGLMQPVKGAVVAHQWAFRMHGFGGADDEEATLRPRTLQEVAR</sequence>
<keyword evidence="1" id="KW-0472">Membrane</keyword>
<keyword evidence="3" id="KW-1185">Reference proteome</keyword>
<reference evidence="2 3" key="1">
    <citation type="submission" date="2023-05" db="EMBL/GenBank/DDBJ databases">
        <title>Chelatococcus sp. nov., a moderately thermophilic bacterium isolated from hot spring microbial mat.</title>
        <authorList>
            <person name="Hu C.-J."/>
            <person name="Li W.-J."/>
        </authorList>
    </citation>
    <scope>NUCLEOTIDE SEQUENCE [LARGE SCALE GENOMIC DNA]</scope>
    <source>
        <strain evidence="2 3">SYSU G07232</strain>
    </source>
</reference>
<dbReference type="EMBL" id="JASJEV010000001">
    <property type="protein sequence ID" value="MDJ1157198.1"/>
    <property type="molecule type" value="Genomic_DNA"/>
</dbReference>
<keyword evidence="1" id="KW-0812">Transmembrane</keyword>
<comment type="caution">
    <text evidence="2">The sequence shown here is derived from an EMBL/GenBank/DDBJ whole genome shotgun (WGS) entry which is preliminary data.</text>
</comment>
<dbReference type="RefSeq" id="WP_283739166.1">
    <property type="nucleotide sequence ID" value="NZ_JASJEV010000001.1"/>
</dbReference>
<feature type="transmembrane region" description="Helical" evidence="1">
    <location>
        <begin position="95"/>
        <end position="114"/>
    </location>
</feature>
<evidence type="ECO:0000313" key="3">
    <source>
        <dbReference type="Proteomes" id="UP001321492"/>
    </source>
</evidence>
<feature type="transmembrane region" description="Helical" evidence="1">
    <location>
        <begin position="70"/>
        <end position="89"/>
    </location>
</feature>
<accession>A0ABT7ACV3</accession>
<proteinExistence type="predicted"/>
<gene>
    <name evidence="2" type="ORF">QNA08_02955</name>
</gene>